<evidence type="ECO:0000313" key="3">
    <source>
        <dbReference type="Proteomes" id="UP000613580"/>
    </source>
</evidence>
<comment type="caution">
    <text evidence="2">The sequence shown here is derived from an EMBL/GenBank/DDBJ whole genome shotgun (WGS) entry which is preliminary data.</text>
</comment>
<dbReference type="OrthoDB" id="10004862at2759"/>
<dbReference type="EMBL" id="JACAZE010000005">
    <property type="protein sequence ID" value="KAF7317368.1"/>
    <property type="molecule type" value="Genomic_DNA"/>
</dbReference>
<reference evidence="2" key="1">
    <citation type="submission" date="2020-05" db="EMBL/GenBank/DDBJ databases">
        <title>Mycena genomes resolve the evolution of fungal bioluminescence.</title>
        <authorList>
            <person name="Tsai I.J."/>
        </authorList>
    </citation>
    <scope>NUCLEOTIDE SEQUENCE</scope>
    <source>
        <strain evidence="2">110903Hualien_Pintung</strain>
    </source>
</reference>
<dbReference type="Proteomes" id="UP000613580">
    <property type="component" value="Unassembled WGS sequence"/>
</dbReference>
<organism evidence="2 3">
    <name type="scientific">Mycena chlorophos</name>
    <name type="common">Agaric fungus</name>
    <name type="synonym">Agaricus chlorophos</name>
    <dbReference type="NCBI Taxonomy" id="658473"/>
    <lineage>
        <taxon>Eukaryota</taxon>
        <taxon>Fungi</taxon>
        <taxon>Dikarya</taxon>
        <taxon>Basidiomycota</taxon>
        <taxon>Agaricomycotina</taxon>
        <taxon>Agaricomycetes</taxon>
        <taxon>Agaricomycetidae</taxon>
        <taxon>Agaricales</taxon>
        <taxon>Marasmiineae</taxon>
        <taxon>Mycenaceae</taxon>
        <taxon>Mycena</taxon>
    </lineage>
</organism>
<name>A0A8H6TEY1_MYCCL</name>
<proteinExistence type="predicted"/>
<dbReference type="GO" id="GO:0016491">
    <property type="term" value="F:oxidoreductase activity"/>
    <property type="evidence" value="ECO:0007669"/>
    <property type="project" value="UniProtKB-KW"/>
</dbReference>
<dbReference type="PANTHER" id="PTHR35870:SF1">
    <property type="entry name" value="PROTEIN, PUTATIVE (AFU_ORTHOLOGUE AFUA_5G03330)-RELATED"/>
    <property type="match status" value="1"/>
</dbReference>
<dbReference type="InterPro" id="IPR025337">
    <property type="entry name" value="Questin_oxidase-like"/>
</dbReference>
<protein>
    <submittedName>
        <fullName evidence="2">Uncharacterized protein</fullName>
    </submittedName>
</protein>
<keyword evidence="3" id="KW-1185">Reference proteome</keyword>
<accession>A0A8H6TEY1</accession>
<dbReference type="PANTHER" id="PTHR35870">
    <property type="entry name" value="PROTEIN, PUTATIVE (AFU_ORTHOLOGUE AFUA_5G03330)-RELATED"/>
    <property type="match status" value="1"/>
</dbReference>
<evidence type="ECO:0000256" key="1">
    <source>
        <dbReference type="ARBA" id="ARBA00023002"/>
    </source>
</evidence>
<gene>
    <name evidence="2" type="ORF">HMN09_00473100</name>
</gene>
<dbReference type="AlphaFoldDB" id="A0A8H6TEY1"/>
<sequence length="550" mass="59387">MSSTASSESAFRPGLVNLPNSPAARSVLLELVQRDAEKHHCFFNDDGFHNHLPHHLVTAYDLGATPALLQAIWDDEAAIERPIGRSGKDIEVGNWTERLGEWSAYGSYLAFFESQIAEHGVEKTLVDYVLAPKANGNGAKMLGRFLAGVVHPLLHVGFGIEFGQNKLVAAGLAMTAVTSPKQPNLVLDATTGLPEPKAEPVEGATLFQLLKEVYDSETLHPIMPYDPNASLTKRFDALAADPTRAEELKRIYSQWSLSPNATPEEVDHKMAECLLQSTLLLFSSGKPDRTPRLDFFFMHLVTSSICLPSIMRVLSTVEAKNTVLQGYARVAAMWLILRGRPRIDAELIMRFPEVPTPPGPTSLGSDSLGFKSKDIAVANPWLAVIQNGLHHRDAHVVKTVRSLYYGANILPTLNGGFGLEHIKGGEKLDGSLWIRAAGVWQWTIGGDAGGGAEFSILANAAVPGMAAFYDVATAGLGATYQQLTMVDPSTVNFGIAANCVNETSGSFFLSFEGNGYVLTSWAAQDGDTAAPVTLESYTGRAEQVWTSIPA</sequence>
<keyword evidence="1" id="KW-0560">Oxidoreductase</keyword>
<evidence type="ECO:0000313" key="2">
    <source>
        <dbReference type="EMBL" id="KAF7317368.1"/>
    </source>
</evidence>
<dbReference type="Pfam" id="PF14027">
    <property type="entry name" value="Questin_oxidase"/>
    <property type="match status" value="1"/>
</dbReference>